<keyword evidence="9" id="KW-1185">Reference proteome</keyword>
<keyword evidence="2 7" id="KW-0349">Heme</keyword>
<comment type="caution">
    <text evidence="8">The sequence shown here is derived from an EMBL/GenBank/DDBJ whole genome shotgun (WGS) entry which is preliminary data.</text>
</comment>
<dbReference type="GO" id="GO:0008395">
    <property type="term" value="F:steroid hydroxylase activity"/>
    <property type="evidence" value="ECO:0007669"/>
    <property type="project" value="TreeGrafter"/>
</dbReference>
<comment type="similarity">
    <text evidence="1 7">Belongs to the cytochrome P450 family.</text>
</comment>
<evidence type="ECO:0000256" key="4">
    <source>
        <dbReference type="ARBA" id="ARBA00023002"/>
    </source>
</evidence>
<dbReference type="InterPro" id="IPR002397">
    <property type="entry name" value="Cyt_P450_B"/>
</dbReference>
<evidence type="ECO:0000256" key="6">
    <source>
        <dbReference type="ARBA" id="ARBA00023033"/>
    </source>
</evidence>
<keyword evidence="6 7" id="KW-0503">Monooxygenase</keyword>
<evidence type="ECO:0000313" key="8">
    <source>
        <dbReference type="EMBL" id="TDQ53859.1"/>
    </source>
</evidence>
<protein>
    <submittedName>
        <fullName evidence="8">Erythromycin 12 hydroxylase</fullName>
    </submittedName>
</protein>
<keyword evidence="3 7" id="KW-0479">Metal-binding</keyword>
<dbReference type="Proteomes" id="UP000295705">
    <property type="component" value="Unassembled WGS sequence"/>
</dbReference>
<evidence type="ECO:0000256" key="2">
    <source>
        <dbReference type="ARBA" id="ARBA00022617"/>
    </source>
</evidence>
<dbReference type="InterPro" id="IPR017972">
    <property type="entry name" value="Cyt_P450_CS"/>
</dbReference>
<gene>
    <name evidence="8" type="ORF">EV188_1063</name>
</gene>
<dbReference type="SUPFAM" id="SSF48264">
    <property type="entry name" value="Cytochrome P450"/>
    <property type="match status" value="1"/>
</dbReference>
<dbReference type="AlphaFoldDB" id="A0A4V3D8Z4"/>
<dbReference type="PANTHER" id="PTHR46696:SF4">
    <property type="entry name" value="BIOTIN BIOSYNTHESIS CYTOCHROME P450"/>
    <property type="match status" value="1"/>
</dbReference>
<evidence type="ECO:0000256" key="1">
    <source>
        <dbReference type="ARBA" id="ARBA00010617"/>
    </source>
</evidence>
<keyword evidence="4 7" id="KW-0560">Oxidoreductase</keyword>
<dbReference type="GO" id="GO:0006707">
    <property type="term" value="P:cholesterol catabolic process"/>
    <property type="evidence" value="ECO:0007669"/>
    <property type="project" value="TreeGrafter"/>
</dbReference>
<keyword evidence="5 7" id="KW-0408">Iron</keyword>
<evidence type="ECO:0000256" key="7">
    <source>
        <dbReference type="RuleBase" id="RU000461"/>
    </source>
</evidence>
<dbReference type="CDD" id="cd11032">
    <property type="entry name" value="P450_EryK-like"/>
    <property type="match status" value="1"/>
</dbReference>
<dbReference type="GO" id="GO:0036199">
    <property type="term" value="F:cholest-4-en-3-one 26-monooxygenase activity"/>
    <property type="evidence" value="ECO:0007669"/>
    <property type="project" value="TreeGrafter"/>
</dbReference>
<organism evidence="8 9">
    <name type="scientific">Actinomycetospora succinea</name>
    <dbReference type="NCBI Taxonomy" id="663603"/>
    <lineage>
        <taxon>Bacteria</taxon>
        <taxon>Bacillati</taxon>
        <taxon>Actinomycetota</taxon>
        <taxon>Actinomycetes</taxon>
        <taxon>Pseudonocardiales</taxon>
        <taxon>Pseudonocardiaceae</taxon>
        <taxon>Actinomycetospora</taxon>
    </lineage>
</organism>
<dbReference type="GO" id="GO:0020037">
    <property type="term" value="F:heme binding"/>
    <property type="evidence" value="ECO:0007669"/>
    <property type="project" value="InterPro"/>
</dbReference>
<proteinExistence type="inferred from homology"/>
<sequence>MTTALDRDLPPDVADLPALLDWLALLRADAPVWRDRYGMHHVTRAADVELVLRDTATFSSDFSAVMPEARQMSKGMLTRLDPPEHGALRHLVSRSFTPKRVAGLEPRIRELTRSMLPPAPASFDLVDALAFPLPVTVIAEMLGLPAADRGRFRQWADGLFSMQVDDPKEAMNDPTIRDAMGEITGYLGDWCRTRRAAPTDDLISALVTTEVDGRVLDDEEAANFSMLLLFAGHITTTLLLGNAVRVLDAHPGAWETLRADPSAIPGTIEEVLRLRPPFPLTARATTRDVDIAGTTVPARSVVMTWLLSATHDPDAHPEPERFDPTRTGIGGGAQTAFGHGIHFCLGAPLARLEARVALEEMTARYAGLTVGEGEQRPYTGRVLGTRRLPVVAT</sequence>
<name>A0A4V3D8Z4_9PSEU</name>
<reference evidence="8 9" key="1">
    <citation type="submission" date="2019-03" db="EMBL/GenBank/DDBJ databases">
        <title>Genomic Encyclopedia of Type Strains, Phase IV (KMG-IV): sequencing the most valuable type-strain genomes for metagenomic binning, comparative biology and taxonomic classification.</title>
        <authorList>
            <person name="Goeker M."/>
        </authorList>
    </citation>
    <scope>NUCLEOTIDE SEQUENCE [LARGE SCALE GENOMIC DNA]</scope>
    <source>
        <strain evidence="8 9">DSM 45775</strain>
    </source>
</reference>
<dbReference type="Gene3D" id="1.10.630.10">
    <property type="entry name" value="Cytochrome P450"/>
    <property type="match status" value="1"/>
</dbReference>
<evidence type="ECO:0000256" key="3">
    <source>
        <dbReference type="ARBA" id="ARBA00022723"/>
    </source>
</evidence>
<dbReference type="PRINTS" id="PR00359">
    <property type="entry name" value="BP450"/>
</dbReference>
<dbReference type="RefSeq" id="WP_133828112.1">
    <property type="nucleotide sequence ID" value="NZ_BAABHR010000043.1"/>
</dbReference>
<dbReference type="InterPro" id="IPR036396">
    <property type="entry name" value="Cyt_P450_sf"/>
</dbReference>
<dbReference type="PANTHER" id="PTHR46696">
    <property type="entry name" value="P450, PUTATIVE (EUROFUNG)-RELATED"/>
    <property type="match status" value="1"/>
</dbReference>
<dbReference type="OrthoDB" id="4133219at2"/>
<dbReference type="InterPro" id="IPR001128">
    <property type="entry name" value="Cyt_P450"/>
</dbReference>
<dbReference type="Pfam" id="PF00067">
    <property type="entry name" value="p450"/>
    <property type="match status" value="1"/>
</dbReference>
<dbReference type="EMBL" id="SNYO01000006">
    <property type="protein sequence ID" value="TDQ53859.1"/>
    <property type="molecule type" value="Genomic_DNA"/>
</dbReference>
<evidence type="ECO:0000256" key="5">
    <source>
        <dbReference type="ARBA" id="ARBA00023004"/>
    </source>
</evidence>
<accession>A0A4V3D8Z4</accession>
<dbReference type="FunFam" id="1.10.630.10:FF:000018">
    <property type="entry name" value="Cytochrome P450 monooxygenase"/>
    <property type="match status" value="1"/>
</dbReference>
<dbReference type="GO" id="GO:0005506">
    <property type="term" value="F:iron ion binding"/>
    <property type="evidence" value="ECO:0007669"/>
    <property type="project" value="InterPro"/>
</dbReference>
<evidence type="ECO:0000313" key="9">
    <source>
        <dbReference type="Proteomes" id="UP000295705"/>
    </source>
</evidence>
<dbReference type="PROSITE" id="PS00086">
    <property type="entry name" value="CYTOCHROME_P450"/>
    <property type="match status" value="1"/>
</dbReference>